<organism evidence="2 3">
    <name type="scientific">Candolleomyces aberdarensis</name>
    <dbReference type="NCBI Taxonomy" id="2316362"/>
    <lineage>
        <taxon>Eukaryota</taxon>
        <taxon>Fungi</taxon>
        <taxon>Dikarya</taxon>
        <taxon>Basidiomycota</taxon>
        <taxon>Agaricomycotina</taxon>
        <taxon>Agaricomycetes</taxon>
        <taxon>Agaricomycetidae</taxon>
        <taxon>Agaricales</taxon>
        <taxon>Agaricineae</taxon>
        <taxon>Psathyrellaceae</taxon>
        <taxon>Candolleomyces</taxon>
    </lineage>
</organism>
<evidence type="ECO:0000313" key="2">
    <source>
        <dbReference type="EMBL" id="RXW18889.1"/>
    </source>
</evidence>
<comment type="caution">
    <text evidence="2">The sequence shown here is derived from an EMBL/GenBank/DDBJ whole genome shotgun (WGS) entry which is preliminary data.</text>
</comment>
<dbReference type="EMBL" id="SDEE01000234">
    <property type="protein sequence ID" value="RXW18889.1"/>
    <property type="molecule type" value="Genomic_DNA"/>
</dbReference>
<dbReference type="Proteomes" id="UP000290288">
    <property type="component" value="Unassembled WGS sequence"/>
</dbReference>
<keyword evidence="1" id="KW-0472">Membrane</keyword>
<evidence type="ECO:0000313" key="3">
    <source>
        <dbReference type="Proteomes" id="UP000290288"/>
    </source>
</evidence>
<accession>A0A4Q2DGT8</accession>
<protein>
    <submittedName>
        <fullName evidence="2">Uncharacterized protein</fullName>
    </submittedName>
</protein>
<keyword evidence="1" id="KW-0812">Transmembrane</keyword>
<sequence>MDRIVIFTLDLHIFSARPGTHVDDLNLMLPHEERCILSKETGRSIVQVANVTLIIGADAILRPLSFKLTPGSCYYVHETTGAVSTHIRSVAQCGFIWKSASRFLGEDHRARYGVMFFVLAPTPLLSLGLSYMITHFMELYYLKGGKTFSLVDITYEFDVRGVFGVLFFDENLGPAYEWVVDRALDENDMEHGFYGDGVDTCSPFSAWNCTIPQFANGNANDLIGEFHIRSEILVDQAVIEEFNIH</sequence>
<keyword evidence="1" id="KW-1133">Transmembrane helix</keyword>
<gene>
    <name evidence="2" type="ORF">EST38_g6958</name>
</gene>
<evidence type="ECO:0000256" key="1">
    <source>
        <dbReference type="SAM" id="Phobius"/>
    </source>
</evidence>
<reference evidence="2 3" key="1">
    <citation type="submission" date="2019-01" db="EMBL/GenBank/DDBJ databases">
        <title>Draft genome sequence of Psathyrella aberdarensis IHI B618.</title>
        <authorList>
            <person name="Buettner E."/>
            <person name="Kellner H."/>
        </authorList>
    </citation>
    <scope>NUCLEOTIDE SEQUENCE [LARGE SCALE GENOMIC DNA]</scope>
    <source>
        <strain evidence="2 3">IHI B618</strain>
    </source>
</reference>
<proteinExistence type="predicted"/>
<keyword evidence="3" id="KW-1185">Reference proteome</keyword>
<feature type="transmembrane region" description="Helical" evidence="1">
    <location>
        <begin position="112"/>
        <end position="133"/>
    </location>
</feature>
<dbReference type="AlphaFoldDB" id="A0A4Q2DGT8"/>
<name>A0A4Q2DGT8_9AGAR</name>